<evidence type="ECO:0000313" key="6">
    <source>
        <dbReference type="EMBL" id="KKK89907.1"/>
    </source>
</evidence>
<dbReference type="GO" id="GO:0031405">
    <property type="term" value="F:lipoic acid binding"/>
    <property type="evidence" value="ECO:0007669"/>
    <property type="project" value="TreeGrafter"/>
</dbReference>
<feature type="domain" description="Peripheral subunit-binding (PSBD)" evidence="5">
    <location>
        <begin position="38"/>
        <end position="75"/>
    </location>
</feature>
<dbReference type="InterPro" id="IPR004167">
    <property type="entry name" value="PSBD"/>
</dbReference>
<comment type="cofactor">
    <cofactor evidence="1">
        <name>(R)-lipoate</name>
        <dbReference type="ChEBI" id="CHEBI:83088"/>
    </cofactor>
</comment>
<keyword evidence="4" id="KW-0012">Acyltransferase</keyword>
<evidence type="ECO:0000259" key="5">
    <source>
        <dbReference type="PROSITE" id="PS51826"/>
    </source>
</evidence>
<evidence type="ECO:0000256" key="3">
    <source>
        <dbReference type="ARBA" id="ARBA00022679"/>
    </source>
</evidence>
<evidence type="ECO:0000256" key="2">
    <source>
        <dbReference type="ARBA" id="ARBA00007317"/>
    </source>
</evidence>
<reference evidence="6" key="1">
    <citation type="journal article" date="2015" name="Nature">
        <title>Complex archaea that bridge the gap between prokaryotes and eukaryotes.</title>
        <authorList>
            <person name="Spang A."/>
            <person name="Saw J.H."/>
            <person name="Jorgensen S.L."/>
            <person name="Zaremba-Niedzwiedzka K."/>
            <person name="Martijn J."/>
            <person name="Lind A.E."/>
            <person name="van Eijk R."/>
            <person name="Schleper C."/>
            <person name="Guy L."/>
            <person name="Ettema T.J."/>
        </authorList>
    </citation>
    <scope>NUCLEOTIDE SEQUENCE</scope>
</reference>
<dbReference type="Pfam" id="PF00198">
    <property type="entry name" value="2-oxoacid_dh"/>
    <property type="match status" value="1"/>
</dbReference>
<dbReference type="InterPro" id="IPR050743">
    <property type="entry name" value="2-oxoacid_DH_E2_comp"/>
</dbReference>
<dbReference type="GO" id="GO:0005739">
    <property type="term" value="C:mitochondrion"/>
    <property type="evidence" value="ECO:0007669"/>
    <property type="project" value="TreeGrafter"/>
</dbReference>
<dbReference type="PANTHER" id="PTHR43178">
    <property type="entry name" value="DIHYDROLIPOAMIDE ACETYLTRANSFERASE COMPONENT OF PYRUVATE DEHYDROGENASE COMPLEX"/>
    <property type="match status" value="1"/>
</dbReference>
<dbReference type="Gene3D" id="4.10.320.10">
    <property type="entry name" value="E3-binding domain"/>
    <property type="match status" value="2"/>
</dbReference>
<evidence type="ECO:0000256" key="1">
    <source>
        <dbReference type="ARBA" id="ARBA00001938"/>
    </source>
</evidence>
<name>A0A0F8Z824_9ZZZZ</name>
<dbReference type="Pfam" id="PF02817">
    <property type="entry name" value="E3_binding"/>
    <property type="match status" value="1"/>
</dbReference>
<organism evidence="6">
    <name type="scientific">marine sediment metagenome</name>
    <dbReference type="NCBI Taxonomy" id="412755"/>
    <lineage>
        <taxon>unclassified sequences</taxon>
        <taxon>metagenomes</taxon>
        <taxon>ecological metagenomes</taxon>
    </lineage>
</organism>
<protein>
    <recommendedName>
        <fullName evidence="5">Peripheral subunit-binding (PSBD) domain-containing protein</fullName>
    </recommendedName>
</protein>
<comment type="caution">
    <text evidence="6">The sequence shown here is derived from an EMBL/GenBank/DDBJ whole genome shotgun (WGS) entry which is preliminary data.</text>
</comment>
<accession>A0A0F8Z824</accession>
<gene>
    <name evidence="6" type="ORF">LCGC14_2728410</name>
</gene>
<dbReference type="InterPro" id="IPR001078">
    <property type="entry name" value="2-oxoacid_DH_actylTfrase"/>
</dbReference>
<dbReference type="AlphaFoldDB" id="A0A0F8Z824"/>
<dbReference type="InterPro" id="IPR023213">
    <property type="entry name" value="CAT-like_dom_sf"/>
</dbReference>
<feature type="domain" description="Peripheral subunit-binding (PSBD)" evidence="5">
    <location>
        <begin position="1"/>
        <end position="24"/>
    </location>
</feature>
<dbReference type="InterPro" id="IPR036625">
    <property type="entry name" value="E3-bd_dom_sf"/>
</dbReference>
<dbReference type="EMBL" id="LAZR01049326">
    <property type="protein sequence ID" value="KKK89907.1"/>
    <property type="molecule type" value="Genomic_DNA"/>
</dbReference>
<evidence type="ECO:0000256" key="4">
    <source>
        <dbReference type="ARBA" id="ARBA00023315"/>
    </source>
</evidence>
<dbReference type="PANTHER" id="PTHR43178:SF5">
    <property type="entry name" value="LIPOAMIDE ACYLTRANSFERASE COMPONENT OF BRANCHED-CHAIN ALPHA-KETO ACID DEHYDROGENASE COMPLEX, MITOCHONDRIAL"/>
    <property type="match status" value="1"/>
</dbReference>
<dbReference type="PROSITE" id="PS51826">
    <property type="entry name" value="PSBD"/>
    <property type="match status" value="2"/>
</dbReference>
<comment type="similarity">
    <text evidence="2">Belongs to the 2-oxoacid dehydrogenase family.</text>
</comment>
<dbReference type="GO" id="GO:0016407">
    <property type="term" value="F:acetyltransferase activity"/>
    <property type="evidence" value="ECO:0007669"/>
    <property type="project" value="TreeGrafter"/>
</dbReference>
<sequence length="324" mass="35274">IDLNKVESSGPGRKVQKEDVLAYREQQTVQTMPSGKVKASPAARRLARELGVDISLVPGTGPGSLVRESDVVSFNDHSIAASGKAHTGEAEWLKLTPIQKATGERMVLSTSTVPQFSLSISAEMEKLLWVREILMDRVEAGTGRRLSLTTLLIKIVADALRRSSRVNAAYENGLIRLFREVNIGVAIGTDEGLIAPVIKKADLKSVNQINGEIKTFEEKARTMRFDVEDLEGAHFTISNLGMYGIEHFNAIINPPQSSILAVGKILNTPVGTENNSIMLKKLMNITLSVDHRCLDGVQGAQFLALIKQSIEKPEMFITGGENAS</sequence>
<dbReference type="SUPFAM" id="SSF47005">
    <property type="entry name" value="Peripheral subunit-binding domain of 2-oxo acid dehydrogenase complex"/>
    <property type="match status" value="1"/>
</dbReference>
<proteinExistence type="inferred from homology"/>
<keyword evidence="3" id="KW-0808">Transferase</keyword>
<feature type="non-terminal residue" evidence="6">
    <location>
        <position position="1"/>
    </location>
</feature>
<dbReference type="Gene3D" id="3.30.559.10">
    <property type="entry name" value="Chloramphenicol acetyltransferase-like domain"/>
    <property type="match status" value="1"/>
</dbReference>
<dbReference type="SUPFAM" id="SSF52777">
    <property type="entry name" value="CoA-dependent acyltransferases"/>
    <property type="match status" value="1"/>
</dbReference>